<dbReference type="RefSeq" id="WP_070934063.1">
    <property type="nucleotide sequence ID" value="NZ_MIPT01000001.1"/>
</dbReference>
<dbReference type="PANTHER" id="PTHR35333">
    <property type="entry name" value="BETA-LACTAMASE"/>
    <property type="match status" value="1"/>
</dbReference>
<feature type="region of interest" description="Disordered" evidence="4">
    <location>
        <begin position="33"/>
        <end position="52"/>
    </location>
</feature>
<comment type="catalytic activity">
    <reaction evidence="1">
        <text>a beta-lactam + H2O = a substituted beta-amino acid</text>
        <dbReference type="Rhea" id="RHEA:20401"/>
        <dbReference type="ChEBI" id="CHEBI:15377"/>
        <dbReference type="ChEBI" id="CHEBI:35627"/>
        <dbReference type="ChEBI" id="CHEBI:140347"/>
        <dbReference type="EC" id="3.5.2.6"/>
    </reaction>
</comment>
<dbReference type="EMBL" id="MIPT01000001">
    <property type="protein sequence ID" value="OHT20558.1"/>
    <property type="molecule type" value="Genomic_DNA"/>
</dbReference>
<evidence type="ECO:0000259" key="6">
    <source>
        <dbReference type="Pfam" id="PF13354"/>
    </source>
</evidence>
<protein>
    <recommendedName>
        <fullName evidence="3">beta-lactamase</fullName>
        <ecNumber evidence="3">3.5.2.6</ecNumber>
    </recommendedName>
</protein>
<evidence type="ECO:0000256" key="4">
    <source>
        <dbReference type="SAM" id="MobiDB-lite"/>
    </source>
</evidence>
<dbReference type="AlphaFoldDB" id="A0A1S1HEN3"/>
<keyword evidence="5" id="KW-0732">Signal</keyword>
<evidence type="ECO:0000256" key="1">
    <source>
        <dbReference type="ARBA" id="ARBA00001526"/>
    </source>
</evidence>
<sequence>MRETGVSNARPRLMAPLFLAVIASACVAPAPAPAPARISQTPVGPPQPRTAPLPAPVVPRPPAGLEARIATLGQSFSGSVGIAVRDVSTGWAVSYNAQRPMPQQSVSKLWVSMAVLDAVDRGTISLSEPVTVRRDNLTVFHQPVRAMMGANGFATTYGALMRIALTQSDNTCNDMLLRRVGGPDAVRGMILRKGLGRIAFGPGETLLQSGIAGLEWRPEYAQGNGFQVARAALPYARRQAAMDRYLADPMDGATAEAIAGALARLKRGELLSPASTRLLLTTMGDSRTGPQRLRAGLAPGWTLAHKTGTGQELGGLATGYNDVGVITAPDGRSYAVAVMIASTRQPIPVRQRLMADVVRAVVASHSWLGSAPTIAAQ</sequence>
<proteinExistence type="inferred from homology"/>
<dbReference type="Pfam" id="PF13354">
    <property type="entry name" value="Beta-lactamase2"/>
    <property type="match status" value="1"/>
</dbReference>
<evidence type="ECO:0000313" key="8">
    <source>
        <dbReference type="Proteomes" id="UP000179467"/>
    </source>
</evidence>
<dbReference type="InterPro" id="IPR000871">
    <property type="entry name" value="Beta-lactam_class-A"/>
</dbReference>
<name>A0A1S1HEN3_9SPHN</name>
<dbReference type="InterPro" id="IPR045155">
    <property type="entry name" value="Beta-lactam_cat"/>
</dbReference>
<keyword evidence="7" id="KW-0378">Hydrolase</keyword>
<gene>
    <name evidence="7" type="primary">per1</name>
    <name evidence="7" type="ORF">BHE75_02556</name>
</gene>
<evidence type="ECO:0000256" key="3">
    <source>
        <dbReference type="ARBA" id="ARBA00012865"/>
    </source>
</evidence>
<feature type="domain" description="Beta-lactamase class A catalytic" evidence="6">
    <location>
        <begin position="81"/>
        <end position="339"/>
    </location>
</feature>
<dbReference type="Gene3D" id="3.40.710.10">
    <property type="entry name" value="DD-peptidase/beta-lactamase superfamily"/>
    <property type="match status" value="1"/>
</dbReference>
<feature type="signal peptide" evidence="5">
    <location>
        <begin position="1"/>
        <end position="28"/>
    </location>
</feature>
<accession>A0A1S1HEN3</accession>
<dbReference type="PRINTS" id="PR00118">
    <property type="entry name" value="BLACTAMASEA"/>
</dbReference>
<keyword evidence="8" id="KW-1185">Reference proteome</keyword>
<evidence type="ECO:0000256" key="5">
    <source>
        <dbReference type="SAM" id="SignalP"/>
    </source>
</evidence>
<dbReference type="Proteomes" id="UP000179467">
    <property type="component" value="Unassembled WGS sequence"/>
</dbReference>
<dbReference type="GO" id="GO:0046677">
    <property type="term" value="P:response to antibiotic"/>
    <property type="evidence" value="ECO:0007669"/>
    <property type="project" value="InterPro"/>
</dbReference>
<feature type="chain" id="PRO_5010236641" description="beta-lactamase" evidence="5">
    <location>
        <begin position="29"/>
        <end position="377"/>
    </location>
</feature>
<dbReference type="PANTHER" id="PTHR35333:SF3">
    <property type="entry name" value="BETA-LACTAMASE-TYPE TRANSPEPTIDASE FOLD CONTAINING PROTEIN"/>
    <property type="match status" value="1"/>
</dbReference>
<reference evidence="7 8" key="1">
    <citation type="submission" date="2016-09" db="EMBL/GenBank/DDBJ databases">
        <title>Metabolic pathway, cell adaptation mechanisms and a novel monoxygenase revealed through proteogenomic-transcription analysis of a Sphingomonas haloaromaticamans strain degrading the fungicide ortho-phenylphenol.</title>
        <authorList>
            <person name="Perruchon C."/>
            <person name="Papadopoulou E.S."/>
            <person name="Rousidou C."/>
            <person name="Vasileiadis S."/>
            <person name="Tanou G."/>
            <person name="Amoutzias G."/>
            <person name="Molassiotis A."/>
            <person name="Karpouzas D.G."/>
        </authorList>
    </citation>
    <scope>NUCLEOTIDE SEQUENCE [LARGE SCALE GENOMIC DNA]</scope>
    <source>
        <strain evidence="7 8">P3</strain>
    </source>
</reference>
<comment type="caution">
    <text evidence="7">The sequence shown here is derived from an EMBL/GenBank/DDBJ whole genome shotgun (WGS) entry which is preliminary data.</text>
</comment>
<dbReference type="EC" id="3.5.2.6" evidence="3"/>
<organism evidence="7 8">
    <name type="scientific">Edaphosphingomonas haloaromaticamans</name>
    <dbReference type="NCBI Taxonomy" id="653954"/>
    <lineage>
        <taxon>Bacteria</taxon>
        <taxon>Pseudomonadati</taxon>
        <taxon>Pseudomonadota</taxon>
        <taxon>Alphaproteobacteria</taxon>
        <taxon>Sphingomonadales</taxon>
        <taxon>Rhizorhabdaceae</taxon>
        <taxon>Edaphosphingomonas</taxon>
    </lineage>
</organism>
<dbReference type="GO" id="GO:0030655">
    <property type="term" value="P:beta-lactam antibiotic catabolic process"/>
    <property type="evidence" value="ECO:0007669"/>
    <property type="project" value="InterPro"/>
</dbReference>
<evidence type="ECO:0000313" key="7">
    <source>
        <dbReference type="EMBL" id="OHT20558.1"/>
    </source>
</evidence>
<comment type="similarity">
    <text evidence="2">Belongs to the class-A beta-lactamase family.</text>
</comment>
<evidence type="ECO:0000256" key="2">
    <source>
        <dbReference type="ARBA" id="ARBA00009009"/>
    </source>
</evidence>
<dbReference type="InterPro" id="IPR012338">
    <property type="entry name" value="Beta-lactam/transpept-like"/>
</dbReference>
<feature type="compositionally biased region" description="Pro residues" evidence="4">
    <location>
        <begin position="43"/>
        <end position="52"/>
    </location>
</feature>
<dbReference type="PROSITE" id="PS51257">
    <property type="entry name" value="PROKAR_LIPOPROTEIN"/>
    <property type="match status" value="1"/>
</dbReference>
<dbReference type="GO" id="GO:0008800">
    <property type="term" value="F:beta-lactamase activity"/>
    <property type="evidence" value="ECO:0007669"/>
    <property type="project" value="UniProtKB-EC"/>
</dbReference>
<dbReference type="SUPFAM" id="SSF56601">
    <property type="entry name" value="beta-lactamase/transpeptidase-like"/>
    <property type="match status" value="1"/>
</dbReference>